<evidence type="ECO:0000256" key="1">
    <source>
        <dbReference type="SAM" id="MobiDB-lite"/>
    </source>
</evidence>
<evidence type="ECO:0000313" key="2">
    <source>
        <dbReference type="EMBL" id="HIR46626.1"/>
    </source>
</evidence>
<protein>
    <submittedName>
        <fullName evidence="2">Uncharacterized protein</fullName>
    </submittedName>
</protein>
<gene>
    <name evidence="2" type="ORF">IAB89_03045</name>
</gene>
<dbReference type="EMBL" id="DVGZ01000029">
    <property type="protein sequence ID" value="HIR46626.1"/>
    <property type="molecule type" value="Genomic_DNA"/>
</dbReference>
<feature type="region of interest" description="Disordered" evidence="1">
    <location>
        <begin position="1"/>
        <end position="45"/>
    </location>
</feature>
<feature type="region of interest" description="Disordered" evidence="1">
    <location>
        <begin position="238"/>
        <end position="305"/>
    </location>
</feature>
<accession>A0A9D1AKZ1</accession>
<evidence type="ECO:0000313" key="3">
    <source>
        <dbReference type="Proteomes" id="UP000824242"/>
    </source>
</evidence>
<reference evidence="2" key="2">
    <citation type="journal article" date="2021" name="PeerJ">
        <title>Extensive microbial diversity within the chicken gut microbiome revealed by metagenomics and culture.</title>
        <authorList>
            <person name="Gilroy R."/>
            <person name="Ravi A."/>
            <person name="Getino M."/>
            <person name="Pursley I."/>
            <person name="Horton D.L."/>
            <person name="Alikhan N.F."/>
            <person name="Baker D."/>
            <person name="Gharbi K."/>
            <person name="Hall N."/>
            <person name="Watson M."/>
            <person name="Adriaenssens E.M."/>
            <person name="Foster-Nyarko E."/>
            <person name="Jarju S."/>
            <person name="Secka A."/>
            <person name="Antonio M."/>
            <person name="Oren A."/>
            <person name="Chaudhuri R.R."/>
            <person name="La Ragione R."/>
            <person name="Hildebrand F."/>
            <person name="Pallen M.J."/>
        </authorList>
    </citation>
    <scope>NUCLEOTIDE SEQUENCE</scope>
    <source>
        <strain evidence="2">ChiSxjej1B13-7958</strain>
    </source>
</reference>
<sequence>MGLFSKFNKKKKKKGGSTEPKRSESILAPETGSNGAPDPDSPEGKQLQKFEELKPRIYPFLRPANTPPFLRFETAGRAIDIPLPCIPFHAATRIFFVEDTGTSFRVLQKTAVPESVSLLELLNLSIRNLVQNVRFEVRATTFGGYILVGNPNHVTSYILVKNLWKDLAKRLDDNLIIAMPVREALLFIPEKKQEELLPKLATACVGMLKDPQHRTHPLTPLLFHYNRETEQLSTYAVRKPKEGSAPAEAPKAEPHVPESEIPAEPLQEEMPKASDDAPASAPEEKEAPHLYIVPDDNKEEQKTEE</sequence>
<name>A0A9D1AKZ1_9FIRM</name>
<dbReference type="Proteomes" id="UP000824242">
    <property type="component" value="Unassembled WGS sequence"/>
</dbReference>
<proteinExistence type="predicted"/>
<dbReference type="AlphaFoldDB" id="A0A9D1AKZ1"/>
<feature type="compositionally biased region" description="Basic and acidic residues" evidence="1">
    <location>
        <begin position="295"/>
        <end position="305"/>
    </location>
</feature>
<comment type="caution">
    <text evidence="2">The sequence shown here is derived from an EMBL/GenBank/DDBJ whole genome shotgun (WGS) entry which is preliminary data.</text>
</comment>
<organism evidence="2 3">
    <name type="scientific">Candidatus Caccousia avicola</name>
    <dbReference type="NCBI Taxonomy" id="2840721"/>
    <lineage>
        <taxon>Bacteria</taxon>
        <taxon>Bacillati</taxon>
        <taxon>Bacillota</taxon>
        <taxon>Clostridia</taxon>
        <taxon>Eubacteriales</taxon>
        <taxon>Oscillospiraceae</taxon>
        <taxon>Oscillospiraceae incertae sedis</taxon>
        <taxon>Candidatus Caccousia</taxon>
    </lineage>
</organism>
<reference evidence="2" key="1">
    <citation type="submission" date="2020-10" db="EMBL/GenBank/DDBJ databases">
        <authorList>
            <person name="Gilroy R."/>
        </authorList>
    </citation>
    <scope>NUCLEOTIDE SEQUENCE</scope>
    <source>
        <strain evidence="2">ChiSxjej1B13-7958</strain>
    </source>
</reference>